<sequence length="39" mass="4145">MVWVEEGESREVQHFGVVCITVVAARGFGITLAAKVAIA</sequence>
<keyword evidence="1" id="KW-0472">Membrane</keyword>
<name>E3HY66_ACHXA</name>
<evidence type="ECO:0000313" key="3">
    <source>
        <dbReference type="Proteomes" id="UP000006876"/>
    </source>
</evidence>
<dbReference type="KEGG" id="axy:AXYL_06736"/>
<keyword evidence="1" id="KW-0812">Transmembrane</keyword>
<dbReference type="EMBL" id="CP002289">
    <property type="protein sequence ID" value="ADP20020.1"/>
    <property type="molecule type" value="Genomic_DNA"/>
</dbReference>
<accession>E3HY66</accession>
<protein>
    <submittedName>
        <fullName evidence="2">Uncharacterized protein</fullName>
    </submittedName>
</protein>
<dbReference type="AlphaFoldDB" id="E3HY66"/>
<evidence type="ECO:0000256" key="1">
    <source>
        <dbReference type="SAM" id="Phobius"/>
    </source>
</evidence>
<keyword evidence="1" id="KW-1133">Transmembrane helix</keyword>
<reference evidence="3" key="1">
    <citation type="journal article" date="2011" name="J. Bacteriol.">
        <title>Complete genome sequence of the haloaromatic acid-degrading bacterium Achromobacter xylosoxidans A8.</title>
        <authorList>
            <person name="Strnad H."/>
            <person name="Ridl J."/>
            <person name="Paces J."/>
            <person name="Kolar M."/>
            <person name="Vlcek C."/>
            <person name="Paces V."/>
        </authorList>
    </citation>
    <scope>NUCLEOTIDE SEQUENCE [LARGE SCALE GENOMIC DNA]</scope>
    <source>
        <strain evidence="3">A8</strain>
        <plasmid evidence="3">pA82</plasmid>
    </source>
</reference>
<gene>
    <name evidence="2" type="ordered locus">AXYL_06736</name>
</gene>
<evidence type="ECO:0000313" key="2">
    <source>
        <dbReference type="EMBL" id="ADP20020.1"/>
    </source>
</evidence>
<organism evidence="2 3">
    <name type="scientific">Achromobacter xylosoxidans (strain A8)</name>
    <dbReference type="NCBI Taxonomy" id="762376"/>
    <lineage>
        <taxon>Bacteria</taxon>
        <taxon>Pseudomonadati</taxon>
        <taxon>Pseudomonadota</taxon>
        <taxon>Betaproteobacteria</taxon>
        <taxon>Burkholderiales</taxon>
        <taxon>Alcaligenaceae</taxon>
        <taxon>Achromobacter</taxon>
    </lineage>
</organism>
<geneLocation type="plasmid" evidence="2 3">
    <name>pA82</name>
</geneLocation>
<dbReference type="HOGENOM" id="CLU_3303087_0_0_4"/>
<keyword evidence="2" id="KW-0614">Plasmid</keyword>
<proteinExistence type="predicted"/>
<feature type="transmembrane region" description="Helical" evidence="1">
    <location>
        <begin position="12"/>
        <end position="34"/>
    </location>
</feature>
<dbReference type="Proteomes" id="UP000006876">
    <property type="component" value="Plasmid pA82"/>
</dbReference>